<protein>
    <submittedName>
        <fullName evidence="1">Uncharacterized protein</fullName>
    </submittedName>
</protein>
<sequence>MRSVYFRFLSHSDTSGAQSWTSFLEMLIPFLSTAARGCSFAIVSTVPEKPLPPWVTKGMTLLPERSAFSKKE</sequence>
<organism evidence="1 2">
    <name type="scientific">Cloacibacillus evryensis</name>
    <dbReference type="NCBI Taxonomy" id="508460"/>
    <lineage>
        <taxon>Bacteria</taxon>
        <taxon>Thermotogati</taxon>
        <taxon>Synergistota</taxon>
        <taxon>Synergistia</taxon>
        <taxon>Synergistales</taxon>
        <taxon>Synergistaceae</taxon>
        <taxon>Cloacibacillus</taxon>
    </lineage>
</organism>
<name>A0AAW5K625_9BACT</name>
<evidence type="ECO:0000313" key="2">
    <source>
        <dbReference type="Proteomes" id="UP001205919"/>
    </source>
</evidence>
<comment type="caution">
    <text evidence="1">The sequence shown here is derived from an EMBL/GenBank/DDBJ whole genome shotgun (WGS) entry which is preliminary data.</text>
</comment>
<gene>
    <name evidence="1" type="ORF">NE630_12260</name>
</gene>
<keyword evidence="2" id="KW-1185">Reference proteome</keyword>
<dbReference type="Proteomes" id="UP001205919">
    <property type="component" value="Unassembled WGS sequence"/>
</dbReference>
<proteinExistence type="predicted"/>
<reference evidence="1 2" key="1">
    <citation type="submission" date="2022-06" db="EMBL/GenBank/DDBJ databases">
        <title>Isolation of gut microbiota from human fecal samples.</title>
        <authorList>
            <person name="Pamer E.G."/>
            <person name="Barat B."/>
            <person name="Waligurski E."/>
            <person name="Medina S."/>
            <person name="Paddock L."/>
            <person name="Mostad J."/>
        </authorList>
    </citation>
    <scope>NUCLEOTIDE SEQUENCE [LARGE SCALE GENOMIC DNA]</scope>
    <source>
        <strain evidence="1 2">DFI.9.90</strain>
    </source>
</reference>
<dbReference type="EMBL" id="JANFYT010000029">
    <property type="protein sequence ID" value="MCQ4815206.1"/>
    <property type="molecule type" value="Genomic_DNA"/>
</dbReference>
<accession>A0AAW5K625</accession>
<dbReference type="AlphaFoldDB" id="A0AAW5K625"/>
<evidence type="ECO:0000313" key="1">
    <source>
        <dbReference type="EMBL" id="MCQ4815206.1"/>
    </source>
</evidence>